<dbReference type="PROSITE" id="PS50005">
    <property type="entry name" value="TPR"/>
    <property type="match status" value="1"/>
</dbReference>
<keyword evidence="2" id="KW-0802">TPR repeat</keyword>
<dbReference type="SUPFAM" id="SSF48452">
    <property type="entry name" value="TPR-like"/>
    <property type="match status" value="2"/>
</dbReference>
<comment type="caution">
    <text evidence="4">The sequence shown here is derived from an EMBL/GenBank/DDBJ whole genome shotgun (WGS) entry which is preliminary data.</text>
</comment>
<evidence type="ECO:0000256" key="3">
    <source>
        <dbReference type="SAM" id="MobiDB-lite"/>
    </source>
</evidence>
<dbReference type="InterPro" id="IPR011990">
    <property type="entry name" value="TPR-like_helical_dom_sf"/>
</dbReference>
<feature type="compositionally biased region" description="Basic and acidic residues" evidence="3">
    <location>
        <begin position="565"/>
        <end position="583"/>
    </location>
</feature>
<dbReference type="PANTHER" id="PTHR19860">
    <property type="entry name" value="DDB1- AND CUL4-ASSOCIATED FACTOR 12-RELATED"/>
    <property type="match status" value="1"/>
</dbReference>
<evidence type="ECO:0000313" key="4">
    <source>
        <dbReference type="EMBL" id="KAK3090415.1"/>
    </source>
</evidence>
<feature type="compositionally biased region" description="Acidic residues" evidence="3">
    <location>
        <begin position="1096"/>
        <end position="1113"/>
    </location>
</feature>
<proteinExistence type="predicted"/>
<protein>
    <submittedName>
        <fullName evidence="4">Uncharacterized protein</fullName>
    </submittedName>
</protein>
<feature type="compositionally biased region" description="Acidic residues" evidence="3">
    <location>
        <begin position="1076"/>
        <end position="1086"/>
    </location>
</feature>
<keyword evidence="5" id="KW-1185">Reference proteome</keyword>
<evidence type="ECO:0000256" key="1">
    <source>
        <dbReference type="ARBA" id="ARBA00022737"/>
    </source>
</evidence>
<feature type="compositionally biased region" description="Basic and acidic residues" evidence="3">
    <location>
        <begin position="1174"/>
        <end position="1187"/>
    </location>
</feature>
<gene>
    <name evidence="4" type="ORF">FSP39_011663</name>
</gene>
<evidence type="ECO:0000256" key="2">
    <source>
        <dbReference type="PROSITE-ProRule" id="PRU00339"/>
    </source>
</evidence>
<dbReference type="InterPro" id="IPR051191">
    <property type="entry name" value="DCAF12"/>
</dbReference>
<evidence type="ECO:0000313" key="5">
    <source>
        <dbReference type="Proteomes" id="UP001186944"/>
    </source>
</evidence>
<feature type="repeat" description="TPR" evidence="2">
    <location>
        <begin position="928"/>
        <end position="961"/>
    </location>
</feature>
<sequence>MATGGGTKPKKHSGKKQKSVKIYITTFADEFHAEREFMRNEVLPELRQWTESKNLTIKECFVKWGSFRPERRDVCEQEKIQTSIENCYFSDIMPIFLNFTSESVGWIPMWDEYPDECVEDFIEAYGLLVEDLEVMSGAFREDNKNSLFLSRDDSFLDKVAEQERNKFLKKSPVVDRIHSHGEKIVQKFPSHRIIKYKAEYGGLDQKRKARLKFDDNLKQEILDFCIQRISYDYFGEQPKLSLSDNTSARQEHLAFMRNKSDCVIGRDTMIKMIEDYILREDKDVPLLLVGEPGVGKSSILCKAACQINSMVENGQFPKHGDKSWHVFFHFVGAVPGSTCIETMLKRLLTEVEILNDSNIPRGVESTAQMCCGLLSNPNTRPIIIFVDALNQFSDEQAARVISWLPRKLAPQIRCIFSMVEDSSQHKVLINRETKPIELSVPPLKLESRKLIVTEFLQRYNKTLTDRQLDCLLQKDLSANLLWLSVACEELKSLNNQEVIEKKIQEMPAGLPNLLENLLMRFEDETGGSLVVATLCLIEASTAGLLESELRDILGNEITLMPPSPFDEKEEKESSEKESCKHNNPLSDRKWRAVFDTLKPYLRPYADCKGGRLDFYHRALSKAVRHRYFKKTEDKGGTDEKSDAFYWWHKKLADYFEHVDNIDRYVEEYLFQLVSLEDTYRLAECLCDWRIFDSLYQEEYSSKLLSYWRKVGTAGEMISHYEKALKAFEESNSANEEAISIRYEKVCRVVIQAGKYHEALELLKTAMKIEEKELGARAYRMVELYALMAEIYDEKLKLNDFVNPSQLPDLKMTIHYGRKSIGIRKTLPGPYHKFKLAMSFMKLAFDMESWEACGGGPEMSGEEALTEGNKYIDKALKIFEELNDQGHYAEALMTKGVLAPRGSMEQLKLYNQAKDLCMQMYGEYHILTSRLYINIGIVYEDNNEYKKAYEYFKKWARVSEEILGPDHPKTQRAKGVLKESRYRRIAIELGELQADNQDTFGDQDSEDEVVEMCQESQEFPSLDLEHYCEQEVGLNDNGEVQLNIRSDSNTRVIELSTEGCSGPVRQVENTLRYETQNNEDEDDEDPEAFMNGYDDRNPDEDSDEDSDEENYDDNCEDFDEQYILHGDDIDNPFIENFNVNLEDDDDDEDDDEIVQLTSREPAEEEDHLRNWYHAGDNRYEDDRDGHENSDEDLDVDESAIAGVSDSNRTANDREQI</sequence>
<dbReference type="Gene3D" id="1.25.40.10">
    <property type="entry name" value="Tetratricopeptide repeat domain"/>
    <property type="match status" value="2"/>
</dbReference>
<dbReference type="Gene3D" id="3.40.50.300">
    <property type="entry name" value="P-loop containing nucleotide triphosphate hydrolases"/>
    <property type="match status" value="1"/>
</dbReference>
<feature type="region of interest" description="Disordered" evidence="3">
    <location>
        <begin position="560"/>
        <end position="583"/>
    </location>
</feature>
<dbReference type="AlphaFoldDB" id="A0AA89BPD1"/>
<dbReference type="EMBL" id="VSWD01000010">
    <property type="protein sequence ID" value="KAK3090415.1"/>
    <property type="molecule type" value="Genomic_DNA"/>
</dbReference>
<accession>A0AA89BPD1</accession>
<dbReference type="GO" id="GO:0080008">
    <property type="term" value="C:Cul4-RING E3 ubiquitin ligase complex"/>
    <property type="evidence" value="ECO:0007669"/>
    <property type="project" value="TreeGrafter"/>
</dbReference>
<dbReference type="InterPro" id="IPR027417">
    <property type="entry name" value="P-loop_NTPase"/>
</dbReference>
<dbReference type="InterPro" id="IPR019734">
    <property type="entry name" value="TPR_rpt"/>
</dbReference>
<dbReference type="PANTHER" id="PTHR19860:SF14">
    <property type="entry name" value="DUF4062 DOMAIN-CONTAINING PROTEIN"/>
    <property type="match status" value="1"/>
</dbReference>
<reference evidence="4" key="1">
    <citation type="submission" date="2019-08" db="EMBL/GenBank/DDBJ databases">
        <title>The improved chromosome-level genome for the pearl oyster Pinctada fucata martensii using PacBio sequencing and Hi-C.</title>
        <authorList>
            <person name="Zheng Z."/>
        </authorList>
    </citation>
    <scope>NUCLEOTIDE SEQUENCE</scope>
    <source>
        <strain evidence="4">ZZ-2019</strain>
        <tissue evidence="4">Adductor muscle</tissue>
    </source>
</reference>
<dbReference type="SUPFAM" id="SSF52540">
    <property type="entry name" value="P-loop containing nucleoside triphosphate hydrolases"/>
    <property type="match status" value="1"/>
</dbReference>
<organism evidence="4 5">
    <name type="scientific">Pinctada imbricata</name>
    <name type="common">Atlantic pearl-oyster</name>
    <name type="synonym">Pinctada martensii</name>
    <dbReference type="NCBI Taxonomy" id="66713"/>
    <lineage>
        <taxon>Eukaryota</taxon>
        <taxon>Metazoa</taxon>
        <taxon>Spiralia</taxon>
        <taxon>Lophotrochozoa</taxon>
        <taxon>Mollusca</taxon>
        <taxon>Bivalvia</taxon>
        <taxon>Autobranchia</taxon>
        <taxon>Pteriomorphia</taxon>
        <taxon>Pterioida</taxon>
        <taxon>Pterioidea</taxon>
        <taxon>Pteriidae</taxon>
        <taxon>Pinctada</taxon>
    </lineage>
</organism>
<feature type="region of interest" description="Disordered" evidence="3">
    <location>
        <begin position="1156"/>
        <end position="1215"/>
    </location>
</feature>
<feature type="region of interest" description="Disordered" evidence="3">
    <location>
        <begin position="1072"/>
        <end position="1113"/>
    </location>
</feature>
<dbReference type="Proteomes" id="UP001186944">
    <property type="component" value="Unassembled WGS sequence"/>
</dbReference>
<keyword evidence="1" id="KW-0677">Repeat</keyword>
<dbReference type="Pfam" id="PF13374">
    <property type="entry name" value="TPR_10"/>
    <property type="match status" value="1"/>
</dbReference>
<name>A0AA89BPD1_PINIB</name>